<sequence length="337" mass="36680">MSTAVRVYRAPEPLPGRPPHDAVQAKVEREVERDLVYTLRRLYDPAGSGKDEVRTMKNQLLGCMASALMTLTAMPALAQLKLPAPSPAAKVTQEVGVSEISVEYSSPAVKGRKIWGSLVPHDKAWRSGANAATKITFSHPVTFGGKAVPAGSYAIVSLPSQKGWKVMLNTDLGLWRGGAPYDAAKDVASVSATTTAIPARERLTYLFTDTTDTGTRLDLEWEKLRVSVPIQVDTAAFAKANLEQAEKSTASMHASAASYMAETSKDYAAALKHADAAVAANPTWYTHWIRADVLSRMGKYSEARKAAQASWDLGQKDKNFPYRDRVSKALAEWKNKK</sequence>
<evidence type="ECO:0000313" key="3">
    <source>
        <dbReference type="Proteomes" id="UP000217343"/>
    </source>
</evidence>
<evidence type="ECO:0000313" key="2">
    <source>
        <dbReference type="EMBL" id="ATB50284.1"/>
    </source>
</evidence>
<dbReference type="EMBL" id="CP022203">
    <property type="protein sequence ID" value="ATB50284.1"/>
    <property type="molecule type" value="Genomic_DNA"/>
</dbReference>
<feature type="region of interest" description="Disordered" evidence="1">
    <location>
        <begin position="1"/>
        <end position="22"/>
    </location>
</feature>
<keyword evidence="3" id="KW-1185">Reference proteome</keyword>
<dbReference type="AlphaFoldDB" id="A0A250K2H3"/>
<dbReference type="InterPro" id="IPR021314">
    <property type="entry name" value="DUF2911"/>
</dbReference>
<dbReference type="InterPro" id="IPR011990">
    <property type="entry name" value="TPR-like_helical_dom_sf"/>
</dbReference>
<gene>
    <name evidence="2" type="ORF">MYMAC_005939</name>
</gene>
<dbReference type="KEGG" id="mmas:MYMAC_005939"/>
<evidence type="ECO:0008006" key="4">
    <source>
        <dbReference type="Google" id="ProtNLM"/>
    </source>
</evidence>
<organism evidence="2 3">
    <name type="scientific">Corallococcus macrosporus DSM 14697</name>
    <dbReference type="NCBI Taxonomy" id="1189310"/>
    <lineage>
        <taxon>Bacteria</taxon>
        <taxon>Pseudomonadati</taxon>
        <taxon>Myxococcota</taxon>
        <taxon>Myxococcia</taxon>
        <taxon>Myxococcales</taxon>
        <taxon>Cystobacterineae</taxon>
        <taxon>Myxococcaceae</taxon>
        <taxon>Corallococcus</taxon>
    </lineage>
</organism>
<dbReference type="Proteomes" id="UP000217343">
    <property type="component" value="Chromosome"/>
</dbReference>
<proteinExistence type="predicted"/>
<protein>
    <recommendedName>
        <fullName evidence="4">DUF2911 domain-containing protein</fullName>
    </recommendedName>
</protein>
<reference evidence="2 3" key="1">
    <citation type="submission" date="2017-06" db="EMBL/GenBank/DDBJ databases">
        <title>Sequencing and comparative analysis of myxobacterial genomes.</title>
        <authorList>
            <person name="Rupp O."/>
            <person name="Goesmann A."/>
            <person name="Sogaard-Andersen L."/>
        </authorList>
    </citation>
    <scope>NUCLEOTIDE SEQUENCE [LARGE SCALE GENOMIC DNA]</scope>
    <source>
        <strain evidence="2 3">DSM 14697</strain>
    </source>
</reference>
<name>A0A250K2H3_9BACT</name>
<dbReference type="Gene3D" id="1.25.40.10">
    <property type="entry name" value="Tetratricopeptide repeat domain"/>
    <property type="match status" value="1"/>
</dbReference>
<dbReference type="SUPFAM" id="SSF48452">
    <property type="entry name" value="TPR-like"/>
    <property type="match status" value="1"/>
</dbReference>
<dbReference type="Pfam" id="PF11138">
    <property type="entry name" value="DUF2911"/>
    <property type="match status" value="1"/>
</dbReference>
<evidence type="ECO:0000256" key="1">
    <source>
        <dbReference type="SAM" id="MobiDB-lite"/>
    </source>
</evidence>
<accession>A0A250K2H3</accession>